<keyword evidence="2" id="KW-1185">Reference proteome</keyword>
<proteinExistence type="predicted"/>
<dbReference type="Gene3D" id="3.40.50.150">
    <property type="entry name" value="Vaccinia Virus protein VP39"/>
    <property type="match status" value="1"/>
</dbReference>
<dbReference type="GO" id="GO:0102208">
    <property type="term" value="F:2-polyprenyl-6-hydroxyphenol methylase activity"/>
    <property type="evidence" value="ECO:0007669"/>
    <property type="project" value="UniProtKB-EC"/>
</dbReference>
<reference evidence="1 2" key="1">
    <citation type="submission" date="2024-09" db="EMBL/GenBank/DDBJ databases">
        <authorList>
            <person name="Sun Q."/>
            <person name="Mori K."/>
        </authorList>
    </citation>
    <scope>NUCLEOTIDE SEQUENCE [LARGE SCALE GENOMIC DNA]</scope>
    <source>
        <strain evidence="1 2">TBRC 2205</strain>
    </source>
</reference>
<accession>A0ABV6P688</accession>
<dbReference type="Proteomes" id="UP001589894">
    <property type="component" value="Unassembled WGS sequence"/>
</dbReference>
<keyword evidence="1" id="KW-0808">Transferase</keyword>
<sequence>MTSLIDTCQCIVCGSDRHEPALDGLLRRCAACAFHWTADRPGRIDTLYDESYYETESYRQYFDRAEQWRYEATRRLRWLLSAVRPRSLVEAGPAGGFFLEAARQAGIDATGVEVSEVAGRYAREQLGVPVQQGVFEEVVLPAPVDAVCAFHVLEHVEDPATFLHAARDRLVTGGWLALEVPNLGSVAARRAGASWVDLAPRYHHWHFDADSLTRLVAGCGFAVTRVDTLFATGYLRPRRLLTRWGAAGSWRVFRATGSFRSSHPRLGDYLRLVARRTEGARHS</sequence>
<dbReference type="EC" id="2.1.1.64" evidence="1"/>
<dbReference type="EC" id="2.1.1.222" evidence="1"/>
<dbReference type="GO" id="GO:0032259">
    <property type="term" value="P:methylation"/>
    <property type="evidence" value="ECO:0007669"/>
    <property type="project" value="UniProtKB-KW"/>
</dbReference>
<comment type="caution">
    <text evidence="1">The sequence shown here is derived from an EMBL/GenBank/DDBJ whole genome shotgun (WGS) entry which is preliminary data.</text>
</comment>
<name>A0ABV6P688_9ACTN</name>
<dbReference type="PANTHER" id="PTHR43861:SF6">
    <property type="entry name" value="METHYLTRANSFERASE TYPE 11"/>
    <property type="match status" value="1"/>
</dbReference>
<dbReference type="SUPFAM" id="SSF53335">
    <property type="entry name" value="S-adenosyl-L-methionine-dependent methyltransferases"/>
    <property type="match status" value="1"/>
</dbReference>
<dbReference type="Pfam" id="PF13489">
    <property type="entry name" value="Methyltransf_23"/>
    <property type="match status" value="1"/>
</dbReference>
<evidence type="ECO:0000313" key="1">
    <source>
        <dbReference type="EMBL" id="MFC0567798.1"/>
    </source>
</evidence>
<dbReference type="GO" id="GO:0061542">
    <property type="term" value="F:3-demethylubiquinol 3-O-methyltransferase activity"/>
    <property type="evidence" value="ECO:0007669"/>
    <property type="project" value="UniProtKB-EC"/>
</dbReference>
<keyword evidence="1" id="KW-0489">Methyltransferase</keyword>
<dbReference type="InterPro" id="IPR029063">
    <property type="entry name" value="SAM-dependent_MTases_sf"/>
</dbReference>
<dbReference type="EMBL" id="JBHLUE010000026">
    <property type="protein sequence ID" value="MFC0567798.1"/>
    <property type="molecule type" value="Genomic_DNA"/>
</dbReference>
<organism evidence="1 2">
    <name type="scientific">Plantactinospora siamensis</name>
    <dbReference type="NCBI Taxonomy" id="555372"/>
    <lineage>
        <taxon>Bacteria</taxon>
        <taxon>Bacillati</taxon>
        <taxon>Actinomycetota</taxon>
        <taxon>Actinomycetes</taxon>
        <taxon>Micromonosporales</taxon>
        <taxon>Micromonosporaceae</taxon>
        <taxon>Plantactinospora</taxon>
    </lineage>
</organism>
<dbReference type="CDD" id="cd02440">
    <property type="entry name" value="AdoMet_MTases"/>
    <property type="match status" value="1"/>
</dbReference>
<evidence type="ECO:0000313" key="2">
    <source>
        <dbReference type="Proteomes" id="UP001589894"/>
    </source>
</evidence>
<gene>
    <name evidence="1" type="ORF">ACFFHU_27115</name>
</gene>
<protein>
    <submittedName>
        <fullName evidence="1">Class I SAM-dependent methyltransferase</fullName>
        <ecNumber evidence="1">2.1.1.222</ecNumber>
        <ecNumber evidence="1">2.1.1.64</ecNumber>
    </submittedName>
</protein>
<dbReference type="RefSeq" id="WP_377343141.1">
    <property type="nucleotide sequence ID" value="NZ_JBHLUE010000026.1"/>
</dbReference>
<dbReference type="PANTHER" id="PTHR43861">
    <property type="entry name" value="TRANS-ACONITATE 2-METHYLTRANSFERASE-RELATED"/>
    <property type="match status" value="1"/>
</dbReference>